<evidence type="ECO:0000256" key="1">
    <source>
        <dbReference type="SAM" id="MobiDB-lite"/>
    </source>
</evidence>
<dbReference type="PANTHER" id="PTHR34614:SF2">
    <property type="entry name" value="TRANSPOSASE IS4-LIKE DOMAIN-CONTAINING PROTEIN"/>
    <property type="match status" value="1"/>
</dbReference>
<dbReference type="EMBL" id="JAYWLU010000033">
    <property type="protein sequence ID" value="MEX3596136.1"/>
    <property type="molecule type" value="Genomic_DNA"/>
</dbReference>
<dbReference type="InterPro" id="IPR012337">
    <property type="entry name" value="RNaseH-like_sf"/>
</dbReference>
<evidence type="ECO:0000313" key="3">
    <source>
        <dbReference type="EMBL" id="MEX3596136.1"/>
    </source>
</evidence>
<sequence length="547" mass="59553">MVFIRRVRTASGATAVQIAEYAHGRQRIVQHLGSAHTEAELGLLLQKGRDLLEDSAQGVLDLGVEPAAPIAPLVPPAGEPGLFDAPEPPPTGRREGPGQVVATDCRILFEALAAVFTDLGFDALDDAVFRDLVIARVVEPTSLLDAGRILRDLGRAPASYATMKRTLARAGPGEYRDRVATLCFEHAATSGDVSLVLYDVTTLYFEAEKEDELRKVGYSKERRVDPQIVVGLLVDRGGFPLEIGCFEGNKAETTTIVPIIKQFQARHGLADMVVVADAGMLSASNLRELDEAGLRFIVGSRATKAPIDLASHFRWHGDAFTDGQVIDTITPMTGRTSENNRLLRAEPVWDPAQHPGSWRAVWAYSRKRAVRDSATLTAQESRARAVVAGEQAARTPRFVKTTHGARALDEASLARARALVGLKGYVTNIPAHIMGAGEVIGSYHDLWHVEQSFRMSKTDLRARPMFHRTRDAIEAHLTIVFTALALSRTVQARTGLAIRNVIRQLRPLRAATIAINGATQTFAPVIPAEQQAVLDAIRDPENHALNE</sequence>
<gene>
    <name evidence="3" type="ORF">VVR66_15600</name>
</gene>
<evidence type="ECO:0000259" key="2">
    <source>
        <dbReference type="Pfam" id="PF01609"/>
    </source>
</evidence>
<comment type="caution">
    <text evidence="3">The sequence shown here is derived from an EMBL/GenBank/DDBJ whole genome shotgun (WGS) entry which is preliminary data.</text>
</comment>
<feature type="domain" description="Transposase IS4-like" evidence="2">
    <location>
        <begin position="195"/>
        <end position="485"/>
    </location>
</feature>
<dbReference type="RefSeq" id="WP_129702504.1">
    <property type="nucleotide sequence ID" value="NZ_CAUREL010000023.1"/>
</dbReference>
<keyword evidence="4" id="KW-1185">Reference proteome</keyword>
<dbReference type="SUPFAM" id="SSF53098">
    <property type="entry name" value="Ribonuclease H-like"/>
    <property type="match status" value="1"/>
</dbReference>
<dbReference type="InterPro" id="IPR047654">
    <property type="entry name" value="IS1634_transpos"/>
</dbReference>
<evidence type="ECO:0000313" key="4">
    <source>
        <dbReference type="Proteomes" id="UP001558481"/>
    </source>
</evidence>
<dbReference type="Proteomes" id="UP001558481">
    <property type="component" value="Unassembled WGS sequence"/>
</dbReference>
<dbReference type="Pfam" id="PF01609">
    <property type="entry name" value="DDE_Tnp_1"/>
    <property type="match status" value="1"/>
</dbReference>
<accession>A0ABV3V616</accession>
<dbReference type="InterPro" id="IPR002559">
    <property type="entry name" value="Transposase_11"/>
</dbReference>
<proteinExistence type="predicted"/>
<dbReference type="PANTHER" id="PTHR34614">
    <property type="match status" value="1"/>
</dbReference>
<feature type="region of interest" description="Disordered" evidence="1">
    <location>
        <begin position="78"/>
        <end position="97"/>
    </location>
</feature>
<dbReference type="NCBIfam" id="NF033559">
    <property type="entry name" value="transpos_IS1634"/>
    <property type="match status" value="1"/>
</dbReference>
<protein>
    <submittedName>
        <fullName evidence="3">IS1634 family transposase</fullName>
    </submittedName>
</protein>
<name>A0ABV3V616_9MICC</name>
<organism evidence="3 4">
    <name type="scientific">Kocuria carniphila</name>
    <dbReference type="NCBI Taxonomy" id="262208"/>
    <lineage>
        <taxon>Bacteria</taxon>
        <taxon>Bacillati</taxon>
        <taxon>Actinomycetota</taxon>
        <taxon>Actinomycetes</taxon>
        <taxon>Micrococcales</taxon>
        <taxon>Micrococcaceae</taxon>
        <taxon>Kocuria</taxon>
    </lineage>
</organism>
<reference evidence="3 4" key="1">
    <citation type="journal article" date="2024" name="Fungal Genet. Biol.">
        <title>The porcine skin microbiome exhibits broad fungal antagonism.</title>
        <authorList>
            <person name="De La Cruz K.F."/>
            <person name="Townsend E.C."/>
            <person name="Alex Cheong J.Z."/>
            <person name="Salamzade R."/>
            <person name="Liu A."/>
            <person name="Sandstrom S."/>
            <person name="Davila E."/>
            <person name="Huang L."/>
            <person name="Xu K.H."/>
            <person name="Wu S.Y."/>
            <person name="Meudt J.J."/>
            <person name="Shanmuganayagam D."/>
            <person name="Gibson A.L.F."/>
            <person name="Kalan L.R."/>
        </authorList>
    </citation>
    <scope>NUCLEOTIDE SEQUENCE [LARGE SCALE GENOMIC DNA]</scope>
    <source>
        <strain evidence="3 4">LK2625</strain>
    </source>
</reference>